<comment type="similarity">
    <text evidence="3">Belongs to the HARBI1 family.</text>
</comment>
<dbReference type="Pfam" id="PF13359">
    <property type="entry name" value="DDE_Tnp_4"/>
    <property type="match status" value="1"/>
</dbReference>
<evidence type="ECO:0000256" key="6">
    <source>
        <dbReference type="ARBA" id="ARBA00022801"/>
    </source>
</evidence>
<dbReference type="Proteomes" id="UP001152888">
    <property type="component" value="Unassembled WGS sequence"/>
</dbReference>
<dbReference type="InterPro" id="IPR045249">
    <property type="entry name" value="HARBI1-like"/>
</dbReference>
<accession>A0A9P0LXU4</accession>
<dbReference type="OrthoDB" id="6716851at2759"/>
<keyword evidence="7" id="KW-0539">Nucleus</keyword>
<comment type="cofactor">
    <cofactor evidence="1">
        <name>a divalent metal cation</name>
        <dbReference type="ChEBI" id="CHEBI:60240"/>
    </cofactor>
</comment>
<dbReference type="GO" id="GO:0005634">
    <property type="term" value="C:nucleus"/>
    <property type="evidence" value="ECO:0007669"/>
    <property type="project" value="UniProtKB-SubCell"/>
</dbReference>
<dbReference type="GO" id="GO:0046872">
    <property type="term" value="F:metal ion binding"/>
    <property type="evidence" value="ECO:0007669"/>
    <property type="project" value="UniProtKB-KW"/>
</dbReference>
<proteinExistence type="inferred from homology"/>
<protein>
    <recommendedName>
        <fullName evidence="8">DDE Tnp4 domain-containing protein</fullName>
    </recommendedName>
</protein>
<dbReference type="PANTHER" id="PTHR22930">
    <property type="match status" value="1"/>
</dbReference>
<dbReference type="InterPro" id="IPR027806">
    <property type="entry name" value="HARBI1_dom"/>
</dbReference>
<evidence type="ECO:0000313" key="9">
    <source>
        <dbReference type="EMBL" id="CAH2003358.1"/>
    </source>
</evidence>
<dbReference type="AlphaFoldDB" id="A0A9P0LXU4"/>
<feature type="domain" description="DDE Tnp4" evidence="8">
    <location>
        <begin position="39"/>
        <end position="203"/>
    </location>
</feature>
<evidence type="ECO:0000256" key="7">
    <source>
        <dbReference type="ARBA" id="ARBA00023242"/>
    </source>
</evidence>
<keyword evidence="6" id="KW-0378">Hydrolase</keyword>
<evidence type="ECO:0000256" key="5">
    <source>
        <dbReference type="ARBA" id="ARBA00022723"/>
    </source>
</evidence>
<gene>
    <name evidence="9" type="ORF">ACAOBT_LOCUS27376</name>
</gene>
<evidence type="ECO:0000256" key="4">
    <source>
        <dbReference type="ARBA" id="ARBA00022722"/>
    </source>
</evidence>
<organism evidence="9 10">
    <name type="scientific">Acanthoscelides obtectus</name>
    <name type="common">Bean weevil</name>
    <name type="synonym">Bruchus obtectus</name>
    <dbReference type="NCBI Taxonomy" id="200917"/>
    <lineage>
        <taxon>Eukaryota</taxon>
        <taxon>Metazoa</taxon>
        <taxon>Ecdysozoa</taxon>
        <taxon>Arthropoda</taxon>
        <taxon>Hexapoda</taxon>
        <taxon>Insecta</taxon>
        <taxon>Pterygota</taxon>
        <taxon>Neoptera</taxon>
        <taxon>Endopterygota</taxon>
        <taxon>Coleoptera</taxon>
        <taxon>Polyphaga</taxon>
        <taxon>Cucujiformia</taxon>
        <taxon>Chrysomeloidea</taxon>
        <taxon>Chrysomelidae</taxon>
        <taxon>Bruchinae</taxon>
        <taxon>Bruchini</taxon>
        <taxon>Acanthoscelides</taxon>
    </lineage>
</organism>
<dbReference type="EMBL" id="CAKOFQ010007539">
    <property type="protein sequence ID" value="CAH2003358.1"/>
    <property type="molecule type" value="Genomic_DNA"/>
</dbReference>
<evidence type="ECO:0000313" key="10">
    <source>
        <dbReference type="Proteomes" id="UP001152888"/>
    </source>
</evidence>
<dbReference type="GO" id="GO:0016787">
    <property type="term" value="F:hydrolase activity"/>
    <property type="evidence" value="ECO:0007669"/>
    <property type="project" value="UniProtKB-KW"/>
</dbReference>
<evidence type="ECO:0000256" key="3">
    <source>
        <dbReference type="ARBA" id="ARBA00006958"/>
    </source>
</evidence>
<evidence type="ECO:0000259" key="8">
    <source>
        <dbReference type="Pfam" id="PF13359"/>
    </source>
</evidence>
<sequence>MIPETCNAIYEFPTTEDEWNTIAADFETKCNFPNCVGAVDGKHVNILPPAGSGSYFYNYKGGHSLVLMAIVNANYEFIMVDFGVNGRIYDGGVIDHTTFYQKLKNGNLSLPPQRKPRGSKAIMPFVFIGDEAFSLRCDFLKPFGQKELNNDRNIFNYRLSRARCRVQNSFGILSARFRIFQGAISISLEGIENAVMAACVLHNYLRRKCGTANVPEDNVYSENIQDGTIDLGLESTGMTRLQRGYNRGSNNEAKQVRLLFTNYFCHEGALSWQDKMTQ</sequence>
<keyword evidence="5" id="KW-0479">Metal-binding</keyword>
<keyword evidence="10" id="KW-1185">Reference proteome</keyword>
<keyword evidence="4" id="KW-0540">Nuclease</keyword>
<dbReference type="PANTHER" id="PTHR22930:SF284">
    <property type="entry name" value="DDE TNP4 DOMAIN-CONTAINING PROTEIN"/>
    <property type="match status" value="1"/>
</dbReference>
<evidence type="ECO:0000256" key="1">
    <source>
        <dbReference type="ARBA" id="ARBA00001968"/>
    </source>
</evidence>
<name>A0A9P0LXU4_ACAOB</name>
<comment type="subcellular location">
    <subcellularLocation>
        <location evidence="2">Nucleus</location>
    </subcellularLocation>
</comment>
<dbReference type="GO" id="GO:0004518">
    <property type="term" value="F:nuclease activity"/>
    <property type="evidence" value="ECO:0007669"/>
    <property type="project" value="UniProtKB-KW"/>
</dbReference>
<evidence type="ECO:0000256" key="2">
    <source>
        <dbReference type="ARBA" id="ARBA00004123"/>
    </source>
</evidence>
<comment type="caution">
    <text evidence="9">The sequence shown here is derived from an EMBL/GenBank/DDBJ whole genome shotgun (WGS) entry which is preliminary data.</text>
</comment>
<reference evidence="9" key="1">
    <citation type="submission" date="2022-03" db="EMBL/GenBank/DDBJ databases">
        <authorList>
            <person name="Sayadi A."/>
        </authorList>
    </citation>
    <scope>NUCLEOTIDE SEQUENCE</scope>
</reference>